<dbReference type="InterPro" id="IPR027417">
    <property type="entry name" value="P-loop_NTPase"/>
</dbReference>
<feature type="transmembrane region" description="Helical" evidence="21">
    <location>
        <begin position="270"/>
        <end position="295"/>
    </location>
</feature>
<evidence type="ECO:0000256" key="17">
    <source>
        <dbReference type="ARBA" id="ARBA00068474"/>
    </source>
</evidence>
<reference evidence="25" key="1">
    <citation type="submission" date="2022-11" db="EMBL/GenBank/DDBJ databases">
        <title>Chromosome-level genome of Pogonophryne albipinna.</title>
        <authorList>
            <person name="Jo E."/>
        </authorList>
    </citation>
    <scope>NUCLEOTIDE SEQUENCE</scope>
    <source>
        <strain evidence="25">SGF0006</strain>
        <tissue evidence="25">Muscle</tissue>
    </source>
</reference>
<dbReference type="InterPro" id="IPR006574">
    <property type="entry name" value="PRY"/>
</dbReference>
<evidence type="ECO:0000256" key="1">
    <source>
        <dbReference type="ARBA" id="ARBA00004155"/>
    </source>
</evidence>
<dbReference type="PANTHER" id="PTHR43394:SF21">
    <property type="entry name" value="ATP BINDING CASSETTE SUBFAMILY B MEMBER 9"/>
    <property type="match status" value="1"/>
</dbReference>
<dbReference type="PROSITE" id="PS50188">
    <property type="entry name" value="B302_SPRY"/>
    <property type="match status" value="1"/>
</dbReference>
<dbReference type="Gene3D" id="3.40.50.300">
    <property type="entry name" value="P-loop containing nucleotide triphosphate hydrolases"/>
    <property type="match status" value="1"/>
</dbReference>
<dbReference type="SMART" id="SM00382">
    <property type="entry name" value="AAA"/>
    <property type="match status" value="1"/>
</dbReference>
<evidence type="ECO:0000256" key="14">
    <source>
        <dbReference type="ARBA" id="ARBA00055204"/>
    </source>
</evidence>
<evidence type="ECO:0000259" key="23">
    <source>
        <dbReference type="PROSITE" id="PS50893"/>
    </source>
</evidence>
<keyword evidence="4 21" id="KW-0812">Transmembrane</keyword>
<dbReference type="PROSITE" id="PS00211">
    <property type="entry name" value="ABC_TRANSPORTER_1"/>
    <property type="match status" value="1"/>
</dbReference>
<evidence type="ECO:0000256" key="8">
    <source>
        <dbReference type="ARBA" id="ARBA00022927"/>
    </source>
</evidence>
<dbReference type="PROSITE" id="PS50893">
    <property type="entry name" value="ABC_TRANSPORTER_2"/>
    <property type="match status" value="1"/>
</dbReference>
<dbReference type="Pfam" id="PF00664">
    <property type="entry name" value="ABC_membrane"/>
    <property type="match status" value="1"/>
</dbReference>
<evidence type="ECO:0000256" key="13">
    <source>
        <dbReference type="ARBA" id="ARBA00052205"/>
    </source>
</evidence>
<keyword evidence="9" id="KW-1278">Translocase</keyword>
<keyword evidence="26" id="KW-1185">Reference proteome</keyword>
<feature type="domain" description="B30.2/SPRY" evidence="22">
    <location>
        <begin position="800"/>
        <end position="898"/>
    </location>
</feature>
<comment type="caution">
    <text evidence="25">The sequence shown here is derived from an EMBL/GenBank/DDBJ whole genome shotgun (WGS) entry which is preliminary data.</text>
</comment>
<dbReference type="SMART" id="SM00589">
    <property type="entry name" value="PRY"/>
    <property type="match status" value="1"/>
</dbReference>
<dbReference type="Gene3D" id="2.60.120.920">
    <property type="match status" value="1"/>
</dbReference>
<accession>A0AAD6BDP6</accession>
<evidence type="ECO:0000256" key="19">
    <source>
        <dbReference type="ARBA" id="ARBA00083142"/>
    </source>
</evidence>
<dbReference type="EC" id="7.4.2.6" evidence="16"/>
<dbReference type="GO" id="GO:0005524">
    <property type="term" value="F:ATP binding"/>
    <property type="evidence" value="ECO:0007669"/>
    <property type="project" value="UniProtKB-KW"/>
</dbReference>
<dbReference type="InterPro" id="IPR017871">
    <property type="entry name" value="ABC_transporter-like_CS"/>
</dbReference>
<feature type="transmembrane region" description="Helical" evidence="21">
    <location>
        <begin position="7"/>
        <end position="28"/>
    </location>
</feature>
<dbReference type="PROSITE" id="PS50929">
    <property type="entry name" value="ABC_TM1F"/>
    <property type="match status" value="1"/>
</dbReference>
<dbReference type="Gene3D" id="3.30.40.10">
    <property type="entry name" value="Zinc/RING finger domain, C3HC4 (zinc finger)"/>
    <property type="match status" value="1"/>
</dbReference>
<evidence type="ECO:0000256" key="11">
    <source>
        <dbReference type="ARBA" id="ARBA00023136"/>
    </source>
</evidence>
<evidence type="ECO:0000256" key="7">
    <source>
        <dbReference type="ARBA" id="ARBA00022856"/>
    </source>
</evidence>
<dbReference type="InterPro" id="IPR036640">
    <property type="entry name" value="ABC1_TM_sf"/>
</dbReference>
<feature type="non-terminal residue" evidence="25">
    <location>
        <position position="898"/>
    </location>
</feature>
<proteinExistence type="inferred from homology"/>
<evidence type="ECO:0000256" key="9">
    <source>
        <dbReference type="ARBA" id="ARBA00022967"/>
    </source>
</evidence>
<comment type="subcellular location">
    <subcellularLocation>
        <location evidence="1">Lysosome membrane</location>
        <topology evidence="1">Multi-pass membrane protein</topology>
    </subcellularLocation>
</comment>
<dbReference type="GO" id="GO:0015031">
    <property type="term" value="P:protein transport"/>
    <property type="evidence" value="ECO:0007669"/>
    <property type="project" value="UniProtKB-KW"/>
</dbReference>
<dbReference type="InterPro" id="IPR003439">
    <property type="entry name" value="ABC_transporter-like_ATP-bd"/>
</dbReference>
<keyword evidence="7" id="KW-0571">Peptide transport</keyword>
<dbReference type="GO" id="GO:0015421">
    <property type="term" value="F:ABC-type oligopeptide transporter activity"/>
    <property type="evidence" value="ECO:0007669"/>
    <property type="project" value="UniProtKB-EC"/>
</dbReference>
<evidence type="ECO:0000256" key="6">
    <source>
        <dbReference type="ARBA" id="ARBA00022840"/>
    </source>
</evidence>
<comment type="subunit">
    <text evidence="15">Homodimer. Interacts (via TMD0 region) with LAMP1; this interaction strongly stabilizes ABCB9 and protects ABCB9 against lysosomal degradation. Interacts (via TMD0 region) with LAMP2 (isoform LAMP-2B). Interacts (via TMD0) with YIF1B; this interaction allows (but is not essential) the ER-to-Golgi trafficking and strongly depends on a salt bridge within TMD0.</text>
</comment>
<keyword evidence="12" id="KW-0458">Lysosome</keyword>
<evidence type="ECO:0000256" key="12">
    <source>
        <dbReference type="ARBA" id="ARBA00023228"/>
    </source>
</evidence>
<evidence type="ECO:0000259" key="22">
    <source>
        <dbReference type="PROSITE" id="PS50188"/>
    </source>
</evidence>
<dbReference type="InterPro" id="IPR013083">
    <property type="entry name" value="Znf_RING/FYVE/PHD"/>
</dbReference>
<dbReference type="FunFam" id="3.40.50.300:FF:000140">
    <property type="entry name" value="Lipid A export ATP-binding/permease protein MsbA"/>
    <property type="match status" value="1"/>
</dbReference>
<sequence length="898" mass="100083">MGVKVSLILAVLFILLDLILTTVLFTQGSHWSVFREEALNFDLLSSVLDLWGCVLLRAPLLLGACIGVSWNKQDGPPRVSTLSTPVLLLCLVIITFALAKMLMLSEQEPLTQQPWFLSLICWTCVSSLLVVLIWNQIGKKEAGKSPDRSSRRGCEAFIPYYYGKAIDSIVVHQSMEYFAKPVITLSALALVSSLAMGVRGGVFTLMFGKLNLRLRNHLFRTLMRQEIAFFDENHTGDIISRLSADTTQVSDLISNNINVFLRSIVKGVGFFIFMFGMSWKLTLVTIMGFPFIAVVSKLYGDYYKKLTKEVQTTLAEANKVAEETISSMRTVRSFANEEGEADTYLSKLLVMFQLNKKQALAYAGYMWSSCISELALEIAVLYYGGHLVVSGQMSSGSLISFFIYMLELGECLESIASVYTGLMQGVGAAEKVFEYLDREPKHRADGTEAPDTCSGLVEFKDITFAYPTRPDTDILKGVSFMLRPGEVTAIVGPSGSGKSSCVSLLENFYRPQRGEVLLDGKPVHTYQHDYLHSKIGLVGQEPVLFARTVEENITYGLSDVSMEAVEQAATKANAHEFISCLPTGYQTSVGEKGTQLSGGQKQRVAIARALVRNPRVLILDEATSALDADSEHIVQTALNSIMQDHTVLVIAHRLSTVEKADNIIVIESGRVAEQGSHSRLMASEGLYFKLVQRQVLGIDTGAEVLNPTHSFCRACLHNWWTEKVIKECPLCKRPSVYEPPCNLVLKNLCESFLQEREIQRNTATTDSDQSMKLHDNTRRSFRKLCSPYRRRALIDQAKHLGNLSFNIWSKMKDMVSYSPLILDPNTAHPYLVLSEDLTSVRLGERQELPDNPERFDSYYWSVLGSEGFNSGTHSWEVQVGDNRCWALGVFAESVQRKG</sequence>
<keyword evidence="5" id="KW-0547">Nucleotide-binding</keyword>
<keyword evidence="8" id="KW-0653">Protein transport</keyword>
<dbReference type="Pfam" id="PF13765">
    <property type="entry name" value="PRY"/>
    <property type="match status" value="1"/>
</dbReference>
<evidence type="ECO:0000256" key="15">
    <source>
        <dbReference type="ARBA" id="ARBA00062472"/>
    </source>
</evidence>
<evidence type="ECO:0000313" key="26">
    <source>
        <dbReference type="Proteomes" id="UP001219934"/>
    </source>
</evidence>
<dbReference type="CDD" id="cd03249">
    <property type="entry name" value="ABC_MTABC3_MDL1_MDL2"/>
    <property type="match status" value="1"/>
</dbReference>
<keyword evidence="6" id="KW-0067">ATP-binding</keyword>
<dbReference type="InterPro" id="IPR011527">
    <property type="entry name" value="ABC1_TM_dom"/>
</dbReference>
<evidence type="ECO:0000256" key="16">
    <source>
        <dbReference type="ARBA" id="ARBA00066336"/>
    </source>
</evidence>
<evidence type="ECO:0000256" key="2">
    <source>
        <dbReference type="ARBA" id="ARBA00006493"/>
    </source>
</evidence>
<evidence type="ECO:0000259" key="24">
    <source>
        <dbReference type="PROSITE" id="PS50929"/>
    </source>
</evidence>
<evidence type="ECO:0000313" key="25">
    <source>
        <dbReference type="EMBL" id="KAJ4941575.1"/>
    </source>
</evidence>
<dbReference type="Proteomes" id="UP001219934">
    <property type="component" value="Unassembled WGS sequence"/>
</dbReference>
<evidence type="ECO:0000256" key="18">
    <source>
        <dbReference type="ARBA" id="ARBA00079330"/>
    </source>
</evidence>
<evidence type="ECO:0000256" key="21">
    <source>
        <dbReference type="SAM" id="Phobius"/>
    </source>
</evidence>
<feature type="transmembrane region" description="Helical" evidence="21">
    <location>
        <begin position="48"/>
        <end position="70"/>
    </location>
</feature>
<feature type="transmembrane region" description="Helical" evidence="21">
    <location>
        <begin position="115"/>
        <end position="134"/>
    </location>
</feature>
<dbReference type="Gene3D" id="1.20.1560.10">
    <property type="entry name" value="ABC transporter type 1, transmembrane domain"/>
    <property type="match status" value="1"/>
</dbReference>
<evidence type="ECO:0000256" key="5">
    <source>
        <dbReference type="ARBA" id="ARBA00022741"/>
    </source>
</evidence>
<evidence type="ECO:0000256" key="20">
    <source>
        <dbReference type="ARBA" id="ARBA00084061"/>
    </source>
</evidence>
<feature type="transmembrane region" description="Helical" evidence="21">
    <location>
        <begin position="82"/>
        <end position="103"/>
    </location>
</feature>
<dbReference type="SUPFAM" id="SSF52540">
    <property type="entry name" value="P-loop containing nucleoside triphosphate hydrolases"/>
    <property type="match status" value="1"/>
</dbReference>
<keyword evidence="3" id="KW-0813">Transport</keyword>
<evidence type="ECO:0000256" key="3">
    <source>
        <dbReference type="ARBA" id="ARBA00022448"/>
    </source>
</evidence>
<comment type="catalytic activity">
    <reaction evidence="13">
        <text>a [oligopeptide](in) + ATP + H2O = a [oligopeptide](out) + ADP + phosphate + H(+)</text>
        <dbReference type="Rhea" id="RHEA:14429"/>
        <dbReference type="Rhea" id="RHEA-COMP:10531"/>
        <dbReference type="ChEBI" id="CHEBI:15377"/>
        <dbReference type="ChEBI" id="CHEBI:15378"/>
        <dbReference type="ChEBI" id="CHEBI:30616"/>
        <dbReference type="ChEBI" id="CHEBI:43474"/>
        <dbReference type="ChEBI" id="CHEBI:83228"/>
        <dbReference type="ChEBI" id="CHEBI:456216"/>
        <dbReference type="EC" id="7.4.2.6"/>
    </reaction>
    <physiologicalReaction direction="left-to-right" evidence="13">
        <dbReference type="Rhea" id="RHEA:14430"/>
    </physiologicalReaction>
</comment>
<evidence type="ECO:0000256" key="10">
    <source>
        <dbReference type="ARBA" id="ARBA00022989"/>
    </source>
</evidence>
<comment type="similarity">
    <text evidence="2">Belongs to the ABC transporter superfamily. ABCB family. MHC peptide exporter (TC 3.A.1.209) subfamily.</text>
</comment>
<keyword evidence="11 21" id="KW-0472">Membrane</keyword>
<dbReference type="GO" id="GO:0016887">
    <property type="term" value="F:ATP hydrolysis activity"/>
    <property type="evidence" value="ECO:0007669"/>
    <property type="project" value="InterPro"/>
</dbReference>
<dbReference type="InterPro" id="IPR043136">
    <property type="entry name" value="B30.2/SPRY_sf"/>
</dbReference>
<feature type="domain" description="ABC transporter" evidence="23">
    <location>
        <begin position="457"/>
        <end position="693"/>
    </location>
</feature>
<dbReference type="SUPFAM" id="SSF90123">
    <property type="entry name" value="ABC transporter transmembrane region"/>
    <property type="match status" value="1"/>
</dbReference>
<dbReference type="FunFam" id="1.20.1560.10:FF:000031">
    <property type="entry name" value="ATP-binding cassette sub-family B member 9"/>
    <property type="match status" value="1"/>
</dbReference>
<organism evidence="25 26">
    <name type="scientific">Pogonophryne albipinna</name>
    <dbReference type="NCBI Taxonomy" id="1090488"/>
    <lineage>
        <taxon>Eukaryota</taxon>
        <taxon>Metazoa</taxon>
        <taxon>Chordata</taxon>
        <taxon>Craniata</taxon>
        <taxon>Vertebrata</taxon>
        <taxon>Euteleostomi</taxon>
        <taxon>Actinopterygii</taxon>
        <taxon>Neopterygii</taxon>
        <taxon>Teleostei</taxon>
        <taxon>Neoteleostei</taxon>
        <taxon>Acanthomorphata</taxon>
        <taxon>Eupercaria</taxon>
        <taxon>Perciformes</taxon>
        <taxon>Notothenioidei</taxon>
        <taxon>Pogonophryne</taxon>
    </lineage>
</organism>
<feature type="transmembrane region" description="Helical" evidence="21">
    <location>
        <begin position="182"/>
        <end position="207"/>
    </location>
</feature>
<keyword evidence="10 21" id="KW-1133">Transmembrane helix</keyword>
<protein>
    <recommendedName>
        <fullName evidence="17">ABC-type oligopeptide transporter ABCB9</fullName>
        <ecNumber evidence="16">7.4.2.6</ecNumber>
    </recommendedName>
    <alternativeName>
        <fullName evidence="20">ATP-binding cassette sub-family B member 9</fullName>
    </alternativeName>
    <alternativeName>
        <fullName evidence="19">ATP-binding cassette transporter 9</fullName>
    </alternativeName>
    <alternativeName>
        <fullName evidence="18">TAP-like protein</fullName>
    </alternativeName>
</protein>
<dbReference type="InterPro" id="IPR003593">
    <property type="entry name" value="AAA+_ATPase"/>
</dbReference>
<name>A0AAD6BDP6_9TELE</name>
<dbReference type="InterPro" id="IPR003879">
    <property type="entry name" value="Butyrophylin_SPRY"/>
</dbReference>
<feature type="transmembrane region" description="Helical" evidence="21">
    <location>
        <begin position="359"/>
        <end position="384"/>
    </location>
</feature>
<dbReference type="PRINTS" id="PR01407">
    <property type="entry name" value="BUTYPHLNCDUF"/>
</dbReference>
<feature type="domain" description="ABC transmembrane type-1" evidence="24">
    <location>
        <begin position="153"/>
        <end position="424"/>
    </location>
</feature>
<comment type="function">
    <text evidence="14">ATP-dependent low-affinity peptide transporter which translocates a broad spectrum of peptides from the cytosol to the lysosomal lumen for degradation. Displays a broad peptide length specificity from 6-mer up to at least 59-mer peptides with an optimum of 23-mers. Binds and transports smaller and larger peptides with the same affinity. Favors positively charged, aromatic or hydrophobic residues in the N- and C-terminal positions whereas negatively charged residues as well as asparagine and methionine are not favored.</text>
</comment>
<dbReference type="SUPFAM" id="SSF49899">
    <property type="entry name" value="Concanavalin A-like lectins/glucanases"/>
    <property type="match status" value="1"/>
</dbReference>
<dbReference type="SUPFAM" id="SSF57850">
    <property type="entry name" value="RING/U-box"/>
    <property type="match status" value="1"/>
</dbReference>
<dbReference type="InterPro" id="IPR001870">
    <property type="entry name" value="B30.2/SPRY"/>
</dbReference>
<evidence type="ECO:0000256" key="4">
    <source>
        <dbReference type="ARBA" id="ARBA00022692"/>
    </source>
</evidence>
<dbReference type="EMBL" id="JAPTMU010000006">
    <property type="protein sequence ID" value="KAJ4941575.1"/>
    <property type="molecule type" value="Genomic_DNA"/>
</dbReference>
<gene>
    <name evidence="25" type="ORF">JOQ06_011454</name>
</gene>
<dbReference type="PANTHER" id="PTHR43394">
    <property type="entry name" value="ATP-DEPENDENT PERMEASE MDL1, MITOCHONDRIAL"/>
    <property type="match status" value="1"/>
</dbReference>
<dbReference type="Pfam" id="PF00005">
    <property type="entry name" value="ABC_tran"/>
    <property type="match status" value="1"/>
</dbReference>
<dbReference type="GO" id="GO:0005765">
    <property type="term" value="C:lysosomal membrane"/>
    <property type="evidence" value="ECO:0007669"/>
    <property type="project" value="UniProtKB-SubCell"/>
</dbReference>
<dbReference type="InterPro" id="IPR039421">
    <property type="entry name" value="Type_1_exporter"/>
</dbReference>
<dbReference type="AlphaFoldDB" id="A0AAD6BDP6"/>
<dbReference type="InterPro" id="IPR013320">
    <property type="entry name" value="ConA-like_dom_sf"/>
</dbReference>